<dbReference type="InterPro" id="IPR034505">
    <property type="entry name" value="Coproporphyrinogen-III_oxidase"/>
</dbReference>
<dbReference type="Gene3D" id="3.80.30.20">
    <property type="entry name" value="tm_1862 like domain"/>
    <property type="match status" value="1"/>
</dbReference>
<accession>A0A7Y9T3P6</accession>
<organism evidence="4 5">
    <name type="scientific">Tunturiibacter lichenicola</name>
    <dbReference type="NCBI Taxonomy" id="2051959"/>
    <lineage>
        <taxon>Bacteria</taxon>
        <taxon>Pseudomonadati</taxon>
        <taxon>Acidobacteriota</taxon>
        <taxon>Terriglobia</taxon>
        <taxon>Terriglobales</taxon>
        <taxon>Acidobacteriaceae</taxon>
        <taxon>Tunturiibacter</taxon>
    </lineage>
</organism>
<dbReference type="GO" id="GO:0051539">
    <property type="term" value="F:4 iron, 4 sulfur cluster binding"/>
    <property type="evidence" value="ECO:0007669"/>
    <property type="project" value="UniProtKB-UniRule"/>
</dbReference>
<dbReference type="InterPro" id="IPR006638">
    <property type="entry name" value="Elp3/MiaA/NifB-like_rSAM"/>
</dbReference>
<dbReference type="GO" id="GO:0006779">
    <property type="term" value="P:porphyrin-containing compound biosynthetic process"/>
    <property type="evidence" value="ECO:0007669"/>
    <property type="project" value="InterPro"/>
</dbReference>
<comment type="subcellular location">
    <subcellularLocation>
        <location evidence="2">Cytoplasm</location>
    </subcellularLocation>
</comment>
<keyword evidence="2" id="KW-0004">4Fe-4S</keyword>
<dbReference type="PANTHER" id="PTHR13932:SF5">
    <property type="entry name" value="RADICAL S-ADENOSYL METHIONINE DOMAIN-CONTAINING PROTEIN 1, MITOCHONDRIAL"/>
    <property type="match status" value="1"/>
</dbReference>
<dbReference type="SMART" id="SM00729">
    <property type="entry name" value="Elp3"/>
    <property type="match status" value="1"/>
</dbReference>
<keyword evidence="2" id="KW-0349">Heme</keyword>
<keyword evidence="2" id="KW-0479">Metal-binding</keyword>
<dbReference type="Proteomes" id="UP000534186">
    <property type="component" value="Unassembled WGS sequence"/>
</dbReference>
<feature type="domain" description="Radical SAM core" evidence="3">
    <location>
        <begin position="1"/>
        <end position="241"/>
    </location>
</feature>
<evidence type="ECO:0000256" key="2">
    <source>
        <dbReference type="RuleBase" id="RU364116"/>
    </source>
</evidence>
<sequence>MAGPVGVYISVPFCKAKCTFCNFASGVFGAERMQHYVDRLCGEIRGAHEAAERIDASLPRAVDTIYFGGGTPSLLSAQQFEKIFQHLRGEFDIDTDAEITLECAPGQLADGTLDELLRQGMNRISFGVQSFVDRETVAVGRLHTRQQCDAEIARVRAAAVRDINIDLIAGLPHQTAESWQYSVEQAIASGAPHISVYLLEVDEDSRLGRELLEQGSRYSAAAVPDEDQAAEWYQHACDMLRDAGVQQYEISNFARSGHQSRHNMKYWQRQPYIGFGLDAHSMLLAGPDAVRFANTSDLERYLGQGSAANPLRLFESEQDATDSQVDIVGPGEAFEESLFLGLRLNEGVDLGTLRRQFGETLLEETMPALIEVRDAGLLVLDSGRIRLTPRGRLVSNEVFSRLLISTAA</sequence>
<dbReference type="GO" id="GO:0004109">
    <property type="term" value="F:coproporphyrinogen oxidase activity"/>
    <property type="evidence" value="ECO:0007669"/>
    <property type="project" value="InterPro"/>
</dbReference>
<evidence type="ECO:0000259" key="3">
    <source>
        <dbReference type="PROSITE" id="PS51918"/>
    </source>
</evidence>
<evidence type="ECO:0000256" key="1">
    <source>
        <dbReference type="ARBA" id="ARBA00006100"/>
    </source>
</evidence>
<keyword evidence="2" id="KW-0949">S-adenosyl-L-methionine</keyword>
<dbReference type="InterPro" id="IPR004559">
    <property type="entry name" value="HemW-like"/>
</dbReference>
<dbReference type="Pfam" id="PF04055">
    <property type="entry name" value="Radical_SAM"/>
    <property type="match status" value="1"/>
</dbReference>
<keyword evidence="2" id="KW-0963">Cytoplasm</keyword>
<dbReference type="InterPro" id="IPR023404">
    <property type="entry name" value="rSAM_horseshoe"/>
</dbReference>
<dbReference type="InterPro" id="IPR058240">
    <property type="entry name" value="rSAM_sf"/>
</dbReference>
<keyword evidence="2" id="KW-0411">Iron-sulfur</keyword>
<dbReference type="SFLD" id="SFLDG01065">
    <property type="entry name" value="anaerobic_coproporphyrinogen-I"/>
    <property type="match status" value="1"/>
</dbReference>
<dbReference type="EMBL" id="JACCCV010000002">
    <property type="protein sequence ID" value="NYF52542.1"/>
    <property type="molecule type" value="Genomic_DNA"/>
</dbReference>
<dbReference type="Pfam" id="PF06969">
    <property type="entry name" value="HemN_C"/>
    <property type="match status" value="1"/>
</dbReference>
<keyword evidence="2" id="KW-0408">Iron</keyword>
<dbReference type="InterPro" id="IPR007197">
    <property type="entry name" value="rSAM"/>
</dbReference>
<dbReference type="GO" id="GO:0005737">
    <property type="term" value="C:cytoplasm"/>
    <property type="evidence" value="ECO:0007669"/>
    <property type="project" value="UniProtKB-SubCell"/>
</dbReference>
<keyword evidence="2" id="KW-0143">Chaperone</keyword>
<name>A0A7Y9T3P6_9BACT</name>
<dbReference type="GO" id="GO:0046872">
    <property type="term" value="F:metal ion binding"/>
    <property type="evidence" value="ECO:0007669"/>
    <property type="project" value="UniProtKB-UniRule"/>
</dbReference>
<gene>
    <name evidence="4" type="ORF">HDF12_002941</name>
</gene>
<evidence type="ECO:0000313" key="4">
    <source>
        <dbReference type="EMBL" id="NYF52542.1"/>
    </source>
</evidence>
<dbReference type="NCBIfam" id="TIGR00539">
    <property type="entry name" value="hemN_rel"/>
    <property type="match status" value="1"/>
</dbReference>
<proteinExistence type="inferred from homology"/>
<dbReference type="PROSITE" id="PS51918">
    <property type="entry name" value="RADICAL_SAM"/>
    <property type="match status" value="1"/>
</dbReference>
<dbReference type="PANTHER" id="PTHR13932">
    <property type="entry name" value="COPROPORPHYRINIGEN III OXIDASE"/>
    <property type="match status" value="1"/>
</dbReference>
<comment type="function">
    <text evidence="2">Probably acts as a heme chaperone, transferring heme to an unknown acceptor. Binds one molecule of heme per monomer, possibly covalently. Binds 1 [4Fe-4S] cluster. The cluster is coordinated with 3 cysteines and an exchangeable S-adenosyl-L-methionine.</text>
</comment>
<dbReference type="SFLD" id="SFLDF00562">
    <property type="entry name" value="HemN-like__clustered_with_heat"/>
    <property type="match status" value="1"/>
</dbReference>
<evidence type="ECO:0000313" key="5">
    <source>
        <dbReference type="Proteomes" id="UP000534186"/>
    </source>
</evidence>
<dbReference type="InterPro" id="IPR010723">
    <property type="entry name" value="HemN_C"/>
</dbReference>
<keyword evidence="4" id="KW-0560">Oxidoreductase</keyword>
<protein>
    <recommendedName>
        <fullName evidence="2">Heme chaperone HemW</fullName>
    </recommendedName>
</protein>
<comment type="similarity">
    <text evidence="1">Belongs to the anaerobic coproporphyrinogen-III oxidase family. HemW subfamily.</text>
</comment>
<dbReference type="AlphaFoldDB" id="A0A7Y9T3P6"/>
<dbReference type="SFLD" id="SFLDS00029">
    <property type="entry name" value="Radical_SAM"/>
    <property type="match status" value="1"/>
</dbReference>
<dbReference type="SUPFAM" id="SSF102114">
    <property type="entry name" value="Radical SAM enzymes"/>
    <property type="match status" value="1"/>
</dbReference>
<reference evidence="4 5" key="1">
    <citation type="submission" date="2020-07" db="EMBL/GenBank/DDBJ databases">
        <title>Genomic Encyclopedia of Type Strains, Phase IV (KMG-V): Genome sequencing to study the core and pangenomes of soil and plant-associated prokaryotes.</title>
        <authorList>
            <person name="Whitman W."/>
        </authorList>
    </citation>
    <scope>NUCLEOTIDE SEQUENCE [LARGE SCALE GENOMIC DNA]</scope>
    <source>
        <strain evidence="4 5">M8UP30</strain>
    </source>
</reference>
<comment type="caution">
    <text evidence="4">The sequence shown here is derived from an EMBL/GenBank/DDBJ whole genome shotgun (WGS) entry which is preliminary data.</text>
</comment>